<dbReference type="AlphaFoldDB" id="A0A7J7LH67"/>
<dbReference type="InterPro" id="IPR051681">
    <property type="entry name" value="Ser/Thr_Kinases-Pseudokinases"/>
</dbReference>
<dbReference type="SMART" id="SM00220">
    <property type="entry name" value="S_TKc"/>
    <property type="match status" value="1"/>
</dbReference>
<evidence type="ECO:0000259" key="1">
    <source>
        <dbReference type="PROSITE" id="PS50011"/>
    </source>
</evidence>
<dbReference type="InterPro" id="IPR001245">
    <property type="entry name" value="Ser-Thr/Tyr_kinase_cat_dom"/>
</dbReference>
<dbReference type="CDD" id="cd13999">
    <property type="entry name" value="STKc_MAP3K-like"/>
    <property type="match status" value="1"/>
</dbReference>
<dbReference type="Proteomes" id="UP000541444">
    <property type="component" value="Unassembled WGS sequence"/>
</dbReference>
<dbReference type="PANTHER" id="PTHR44329">
    <property type="entry name" value="SERINE/THREONINE-PROTEIN KINASE TNNI3K-RELATED"/>
    <property type="match status" value="1"/>
</dbReference>
<organism evidence="2 3">
    <name type="scientific">Kingdonia uniflora</name>
    <dbReference type="NCBI Taxonomy" id="39325"/>
    <lineage>
        <taxon>Eukaryota</taxon>
        <taxon>Viridiplantae</taxon>
        <taxon>Streptophyta</taxon>
        <taxon>Embryophyta</taxon>
        <taxon>Tracheophyta</taxon>
        <taxon>Spermatophyta</taxon>
        <taxon>Magnoliopsida</taxon>
        <taxon>Ranunculales</taxon>
        <taxon>Circaeasteraceae</taxon>
        <taxon>Kingdonia</taxon>
    </lineage>
</organism>
<accession>A0A7J7LH67</accession>
<dbReference type="PRINTS" id="PR00109">
    <property type="entry name" value="TYRKINASE"/>
</dbReference>
<dbReference type="GO" id="GO:0004674">
    <property type="term" value="F:protein serine/threonine kinase activity"/>
    <property type="evidence" value="ECO:0007669"/>
    <property type="project" value="TreeGrafter"/>
</dbReference>
<evidence type="ECO:0000313" key="3">
    <source>
        <dbReference type="Proteomes" id="UP000541444"/>
    </source>
</evidence>
<dbReference type="PROSITE" id="PS50011">
    <property type="entry name" value="PROTEIN_KINASE_DOM"/>
    <property type="match status" value="1"/>
</dbReference>
<dbReference type="GO" id="GO:0005524">
    <property type="term" value="F:ATP binding"/>
    <property type="evidence" value="ECO:0007669"/>
    <property type="project" value="InterPro"/>
</dbReference>
<dbReference type="EMBL" id="JACGCM010002284">
    <property type="protein sequence ID" value="KAF6141889.1"/>
    <property type="molecule type" value="Genomic_DNA"/>
</dbReference>
<evidence type="ECO:0000313" key="2">
    <source>
        <dbReference type="EMBL" id="KAF6141889.1"/>
    </source>
</evidence>
<dbReference type="InterPro" id="IPR000719">
    <property type="entry name" value="Prot_kinase_dom"/>
</dbReference>
<dbReference type="PROSITE" id="PS00108">
    <property type="entry name" value="PROTEIN_KINASE_ST"/>
    <property type="match status" value="1"/>
</dbReference>
<sequence>MEEETNSWIRRVKFSHTIYHRVDSSRLSSYPMSRLGSFPVTRRSDHDLGFGSRSGLITVDDESGSHDSQILRNPITNKQRSVSPLPKITLPDTFKEARTDQKRFSSPRLRREEHEKIIAGKSVNEDFHVMETSDSVSSSSSGPLNDFSYMKSSEKSKSKKDSAWTKYFDHGAGKVTAVETVDDWTIDLSKLFLGIRFACGAHSRLYRGIYKNESVAVKMIRLPEDDENGEMSARLEKQFHREVTLLSRLYHRNVIKVVFGLPEAGTFGNPVLLHPLALHLAIIPNKGIYLSSFLFGSRESRMTITDLRRTHTNGEPKGSDKAYDGHADWGCSPAGPSLFGGSCRYHRMGVTSHGYNRGPQDSLGPLLPVTATTQGVSTTRSVVPQVLRKDVGTIFGGTHKNSNETTWITPGDWRVTKQHSGQMFAWAPPYMPPRPHRLPTPPQGARYLVQDGFIDWLNRVDKMLVFQKCIGQRPVTLVEMKLTEYALSWWKSIKQLQLVGGCRNSPVFCIITEYLSGGSLRAFLHKLEHKSLPLQKLIPISLDIARGMAYIHSQGVIHRDLKPENILFDQDFHLKVADFGIACEELLCDSLAEDPGTYRWMAPEMIKHKSYGRKVDVYSFGLLLWEMVAGTVPYDDMTPIQAAFAVVNKNLRPAIPWNCPRILRAFIEQCWALKPDKRPEFWQIIKVLEKFESSLALDGTLNLVQNSVSLDHKKGLFQWIQKFSPLNPDGSSLPLPKVRYAIPDFSLPSPKPKFS</sequence>
<proteinExistence type="predicted"/>
<comment type="caution">
    <text evidence="2">The sequence shown here is derived from an EMBL/GenBank/DDBJ whole genome shotgun (WGS) entry which is preliminary data.</text>
</comment>
<dbReference type="InterPro" id="IPR011009">
    <property type="entry name" value="Kinase-like_dom_sf"/>
</dbReference>
<dbReference type="InterPro" id="IPR008271">
    <property type="entry name" value="Ser/Thr_kinase_AS"/>
</dbReference>
<dbReference type="SUPFAM" id="SSF56112">
    <property type="entry name" value="Protein kinase-like (PK-like)"/>
    <property type="match status" value="1"/>
</dbReference>
<gene>
    <name evidence="2" type="ORF">GIB67_037857</name>
</gene>
<dbReference type="OrthoDB" id="4062651at2759"/>
<dbReference type="Gene3D" id="1.10.510.10">
    <property type="entry name" value="Transferase(Phosphotransferase) domain 1"/>
    <property type="match status" value="1"/>
</dbReference>
<dbReference type="Pfam" id="PF07714">
    <property type="entry name" value="PK_Tyr_Ser-Thr"/>
    <property type="match status" value="1"/>
</dbReference>
<dbReference type="PANTHER" id="PTHR44329:SF73">
    <property type="entry name" value="OS01G0201200 PROTEIN"/>
    <property type="match status" value="1"/>
</dbReference>
<feature type="domain" description="Protein kinase" evidence="1">
    <location>
        <begin position="380"/>
        <end position="691"/>
    </location>
</feature>
<keyword evidence="3" id="KW-1185">Reference proteome</keyword>
<name>A0A7J7LH67_9MAGN</name>
<dbReference type="Gene3D" id="3.30.200.20">
    <property type="entry name" value="Phosphorylase Kinase, domain 1"/>
    <property type="match status" value="1"/>
</dbReference>
<reference evidence="2 3" key="1">
    <citation type="journal article" date="2020" name="IScience">
        <title>Genome Sequencing of the Endangered Kingdonia uniflora (Circaeasteraceae, Ranunculales) Reveals Potential Mechanisms of Evolutionary Specialization.</title>
        <authorList>
            <person name="Sun Y."/>
            <person name="Deng T."/>
            <person name="Zhang A."/>
            <person name="Moore M.J."/>
            <person name="Landis J.B."/>
            <person name="Lin N."/>
            <person name="Zhang H."/>
            <person name="Zhang X."/>
            <person name="Huang J."/>
            <person name="Zhang X."/>
            <person name="Sun H."/>
            <person name="Wang H."/>
        </authorList>
    </citation>
    <scope>NUCLEOTIDE SEQUENCE [LARGE SCALE GENOMIC DNA]</scope>
    <source>
        <strain evidence="2">TB1705</strain>
        <tissue evidence="2">Leaf</tissue>
    </source>
</reference>
<protein>
    <recommendedName>
        <fullName evidence="1">Protein kinase domain-containing protein</fullName>
    </recommendedName>
</protein>